<dbReference type="InterPro" id="IPR017946">
    <property type="entry name" value="PLC-like_Pdiesterase_TIM-brl"/>
</dbReference>
<reference evidence="2 3" key="1">
    <citation type="submission" date="2017-07" db="EMBL/GenBank/DDBJ databases">
        <title>Bifidobacterium novel species.</title>
        <authorList>
            <person name="Lugli G.A."/>
            <person name="Milani C."/>
            <person name="Duranti S."/>
            <person name="Mangifesta M."/>
        </authorList>
    </citation>
    <scope>NUCLEOTIDE SEQUENCE [LARGE SCALE GENOMIC DNA]</scope>
    <source>
        <strain evidence="2 3">45</strain>
    </source>
</reference>
<dbReference type="Proteomes" id="UP000234855">
    <property type="component" value="Unassembled WGS sequence"/>
</dbReference>
<dbReference type="GO" id="GO:0006629">
    <property type="term" value="P:lipid metabolic process"/>
    <property type="evidence" value="ECO:0007669"/>
    <property type="project" value="InterPro"/>
</dbReference>
<dbReference type="RefSeq" id="WP_101625623.1">
    <property type="nucleotide sequence ID" value="NZ_NMWV01000011.1"/>
</dbReference>
<dbReference type="PANTHER" id="PTHR46211">
    <property type="entry name" value="GLYCEROPHOSPHORYL DIESTER PHOSPHODIESTERASE"/>
    <property type="match status" value="1"/>
</dbReference>
<dbReference type="Gene3D" id="3.20.20.190">
    <property type="entry name" value="Phosphatidylinositol (PI) phosphodiesterase"/>
    <property type="match status" value="1"/>
</dbReference>
<evidence type="ECO:0000313" key="2">
    <source>
        <dbReference type="EMBL" id="PLS25023.1"/>
    </source>
</evidence>
<proteinExistence type="predicted"/>
<name>A0A2N5IST4_9BIFI</name>
<organism evidence="2 3">
    <name type="scientific">Bifidobacterium imperatoris</name>
    <dbReference type="NCBI Taxonomy" id="2020965"/>
    <lineage>
        <taxon>Bacteria</taxon>
        <taxon>Bacillati</taxon>
        <taxon>Actinomycetota</taxon>
        <taxon>Actinomycetes</taxon>
        <taxon>Bifidobacteriales</taxon>
        <taxon>Bifidobacteriaceae</taxon>
        <taxon>Bifidobacterium</taxon>
    </lineage>
</organism>
<accession>A0A2N5IST4</accession>
<dbReference type="SUPFAM" id="SSF51695">
    <property type="entry name" value="PLC-like phosphodiesterases"/>
    <property type="match status" value="1"/>
</dbReference>
<dbReference type="AlphaFoldDB" id="A0A2N5IST4"/>
<dbReference type="InterPro" id="IPR030395">
    <property type="entry name" value="GP_PDE_dom"/>
</dbReference>
<sequence>MAGFGRFRELAARMNRRWIAQIVILVLSLALVVAVGVVSEVRTRRKEQGDSGSWQVQPLAIAHRGDDSAPENSTHAIANAGADGADYAEIDVRLDADGVPVVFHDRMTGRLSADGDDVPVRSLHTHELQHMIMRQHDENFHVPTLDEAVMAAQHVNDHLGLLLDLKTGSADAGKLTQAVSKVIEQRDFSGRVMIMAVNDDAIAHMRKLHPDWQIGKCVSPAGHPEVGWPRDASFVVMRGDRLDPAVVNRANRDNVPIYAGVSSDYREGGRCLKMGADGVLGSSARSVHELSNRFAVTMRGNEPGQRAERPVWR</sequence>
<evidence type="ECO:0000259" key="1">
    <source>
        <dbReference type="PROSITE" id="PS51704"/>
    </source>
</evidence>
<comment type="caution">
    <text evidence="2">The sequence shown here is derived from an EMBL/GenBank/DDBJ whole genome shotgun (WGS) entry which is preliminary data.</text>
</comment>
<feature type="domain" description="GP-PDE" evidence="1">
    <location>
        <begin position="58"/>
        <end position="291"/>
    </location>
</feature>
<dbReference type="Pfam" id="PF03009">
    <property type="entry name" value="GDPD"/>
    <property type="match status" value="1"/>
</dbReference>
<evidence type="ECO:0000313" key="3">
    <source>
        <dbReference type="Proteomes" id="UP000234855"/>
    </source>
</evidence>
<dbReference type="PANTHER" id="PTHR46211:SF1">
    <property type="entry name" value="GLYCEROPHOSPHODIESTER PHOSPHODIESTERASE, CYTOPLASMIC"/>
    <property type="match status" value="1"/>
</dbReference>
<dbReference type="PROSITE" id="PS51704">
    <property type="entry name" value="GP_PDE"/>
    <property type="match status" value="1"/>
</dbReference>
<dbReference type="EMBL" id="NMWV01000011">
    <property type="protein sequence ID" value="PLS25023.1"/>
    <property type="molecule type" value="Genomic_DNA"/>
</dbReference>
<dbReference type="GO" id="GO:0008081">
    <property type="term" value="F:phosphoric diester hydrolase activity"/>
    <property type="evidence" value="ECO:0007669"/>
    <property type="project" value="InterPro"/>
</dbReference>
<gene>
    <name evidence="2" type="ORF">Tam1G_0879</name>
</gene>
<protein>
    <submittedName>
        <fullName evidence="2">Glycerophosphodiester phosphodiesterase</fullName>
    </submittedName>
</protein>